<feature type="region of interest" description="Disordered" evidence="8">
    <location>
        <begin position="31"/>
        <end position="60"/>
    </location>
</feature>
<evidence type="ECO:0000256" key="1">
    <source>
        <dbReference type="ARBA" id="ARBA00004626"/>
    </source>
</evidence>
<evidence type="ECO:0000256" key="3">
    <source>
        <dbReference type="ARBA" id="ARBA00022741"/>
    </source>
</evidence>
<comment type="subcellular location">
    <subcellularLocation>
        <location evidence="1">Cleavage furrow</location>
    </subcellularLocation>
</comment>
<dbReference type="InterPro" id="IPR027417">
    <property type="entry name" value="P-loop_NTPase"/>
</dbReference>
<sequence>MSALATKRDDFYKDRSYDPLAKYGRDRSDLLSKLDSNSSSSAGIGSKALAGDKSSGLSSSDDKAASDAGVGFANLPNQIYRRAVRRGFEFNLMVVGESGLGKSTLLNSLFLSELYNADHMGPSKRIKKTVYVESHTVLLKENSVHLRLTLIDTPGFGDAVDNSNCWNPVLDYIDARFEDHLNAEQKVNRGQLIDSRVHCVLYFIAPTGHGLKPLDIEFMKRLHDKANVVPILAKADCMTMEELRDFKKTILNELAQHKIRVYDFPESVLAAAAAASGDSNAASAASDSCDDEKSIKRLKDRLPFAVVGANCLVESASKGSSGKVRGRAYPWGSVEVENLEHNDFLALRNLMLRTHMQDLRETTNSLHYENYRYLKLSGIAQESKFRTTDGKDPMAQMETEKRDHELKMRKMESEMEGVFEMKVKEKKQKLKDSEVDLQRRADQMRKQLEQQEAELAERRRQFEAEKRAWESAQAQGGGGDYGDMGGGGGVSATMDAIHSKEKSKSEKKKGLFK</sequence>
<dbReference type="OrthoDB" id="416553at2759"/>
<keyword evidence="4" id="KW-0175">Coiled coil</keyword>
<dbReference type="PROSITE" id="PS51719">
    <property type="entry name" value="G_SEPTIN"/>
    <property type="match status" value="1"/>
</dbReference>
<evidence type="ECO:0000256" key="8">
    <source>
        <dbReference type="SAM" id="MobiDB-lite"/>
    </source>
</evidence>
<dbReference type="STRING" id="282301.A0A267EI51"/>
<dbReference type="GO" id="GO:0005856">
    <property type="term" value="C:cytoskeleton"/>
    <property type="evidence" value="ECO:0007669"/>
    <property type="project" value="UniProtKB-ARBA"/>
</dbReference>
<dbReference type="EMBL" id="NIVC01002151">
    <property type="protein sequence ID" value="PAA60452.1"/>
    <property type="molecule type" value="Genomic_DNA"/>
</dbReference>
<reference evidence="10 11" key="1">
    <citation type="submission" date="2017-06" db="EMBL/GenBank/DDBJ databases">
        <title>A platform for efficient transgenesis in Macrostomum lignano, a flatworm model organism for stem cell research.</title>
        <authorList>
            <person name="Berezikov E."/>
        </authorList>
    </citation>
    <scope>NUCLEOTIDE SEQUENCE [LARGE SCALE GENOMIC DNA]</scope>
    <source>
        <strain evidence="10">DV1</strain>
        <tissue evidence="10">Whole organism</tissue>
    </source>
</reference>
<dbReference type="Gene3D" id="3.40.50.300">
    <property type="entry name" value="P-loop containing nucleotide triphosphate hydrolases"/>
    <property type="match status" value="1"/>
</dbReference>
<organism evidence="10 11">
    <name type="scientific">Macrostomum lignano</name>
    <dbReference type="NCBI Taxonomy" id="282301"/>
    <lineage>
        <taxon>Eukaryota</taxon>
        <taxon>Metazoa</taxon>
        <taxon>Spiralia</taxon>
        <taxon>Lophotrochozoa</taxon>
        <taxon>Platyhelminthes</taxon>
        <taxon>Rhabditophora</taxon>
        <taxon>Macrostomorpha</taxon>
        <taxon>Macrostomida</taxon>
        <taxon>Macrostomidae</taxon>
        <taxon>Macrostomum</taxon>
    </lineage>
</organism>
<feature type="compositionally biased region" description="Low complexity" evidence="8">
    <location>
        <begin position="33"/>
        <end position="59"/>
    </location>
</feature>
<dbReference type="InterPro" id="IPR030379">
    <property type="entry name" value="G_SEPTIN_dom"/>
</dbReference>
<feature type="domain" description="Septin-type G" evidence="9">
    <location>
        <begin position="86"/>
        <end position="378"/>
    </location>
</feature>
<proteinExistence type="inferred from homology"/>
<gene>
    <name evidence="10" type="ORF">BOX15_Mlig003072g2</name>
</gene>
<dbReference type="Pfam" id="PF00735">
    <property type="entry name" value="Septin"/>
    <property type="match status" value="1"/>
</dbReference>
<dbReference type="SUPFAM" id="SSF52540">
    <property type="entry name" value="P-loop containing nucleoside triphosphate hydrolases"/>
    <property type="match status" value="1"/>
</dbReference>
<keyword evidence="5 7" id="KW-0342">GTP-binding</keyword>
<evidence type="ECO:0000259" key="9">
    <source>
        <dbReference type="PROSITE" id="PS51719"/>
    </source>
</evidence>
<feature type="compositionally biased region" description="Basic and acidic residues" evidence="8">
    <location>
        <begin position="430"/>
        <end position="469"/>
    </location>
</feature>
<keyword evidence="11" id="KW-1185">Reference proteome</keyword>
<dbReference type="PIRSF" id="PIRSF006698">
    <property type="entry name" value="Septin"/>
    <property type="match status" value="1"/>
</dbReference>
<keyword evidence="2" id="KW-0132">Cell division</keyword>
<keyword evidence="6" id="KW-0131">Cell cycle</keyword>
<dbReference type="InterPro" id="IPR016491">
    <property type="entry name" value="Septin"/>
</dbReference>
<name>A0A267EI51_9PLAT</name>
<comment type="similarity">
    <text evidence="7">Belongs to the TRAFAC class TrmE-Era-EngA-EngB-Septin-like GTPase superfamily. Septin GTPase family.</text>
</comment>
<keyword evidence="3 7" id="KW-0547">Nucleotide-binding</keyword>
<accession>A0A267EI51</accession>
<dbReference type="FunFam" id="3.40.50.300:FF:000162">
    <property type="entry name" value="septin-7 isoform X1"/>
    <property type="match status" value="1"/>
</dbReference>
<evidence type="ECO:0000313" key="10">
    <source>
        <dbReference type="EMBL" id="PAA60452.1"/>
    </source>
</evidence>
<evidence type="ECO:0000256" key="6">
    <source>
        <dbReference type="ARBA" id="ARBA00023306"/>
    </source>
</evidence>
<comment type="caution">
    <text evidence="10">The sequence shown here is derived from an EMBL/GenBank/DDBJ whole genome shotgun (WGS) entry which is preliminary data.</text>
</comment>
<dbReference type="GO" id="GO:0051301">
    <property type="term" value="P:cell division"/>
    <property type="evidence" value="ECO:0007669"/>
    <property type="project" value="UniProtKB-KW"/>
</dbReference>
<feature type="compositionally biased region" description="Gly residues" evidence="8">
    <location>
        <begin position="475"/>
        <end position="490"/>
    </location>
</feature>
<dbReference type="PANTHER" id="PTHR18884">
    <property type="entry name" value="SEPTIN"/>
    <property type="match status" value="1"/>
</dbReference>
<protein>
    <recommendedName>
        <fullName evidence="9">Septin-type G domain-containing protein</fullName>
    </recommendedName>
</protein>
<dbReference type="GO" id="GO:0005525">
    <property type="term" value="F:GTP binding"/>
    <property type="evidence" value="ECO:0007669"/>
    <property type="project" value="UniProtKB-KW"/>
</dbReference>
<evidence type="ECO:0000256" key="5">
    <source>
        <dbReference type="ARBA" id="ARBA00023134"/>
    </source>
</evidence>
<feature type="region of interest" description="Disordered" evidence="8">
    <location>
        <begin position="429"/>
        <end position="513"/>
    </location>
</feature>
<dbReference type="GO" id="GO:0032154">
    <property type="term" value="C:cleavage furrow"/>
    <property type="evidence" value="ECO:0007669"/>
    <property type="project" value="UniProtKB-SubCell"/>
</dbReference>
<evidence type="ECO:0000256" key="4">
    <source>
        <dbReference type="ARBA" id="ARBA00023054"/>
    </source>
</evidence>
<evidence type="ECO:0000256" key="2">
    <source>
        <dbReference type="ARBA" id="ARBA00022618"/>
    </source>
</evidence>
<dbReference type="AlphaFoldDB" id="A0A267EI51"/>
<dbReference type="Proteomes" id="UP000215902">
    <property type="component" value="Unassembled WGS sequence"/>
</dbReference>
<evidence type="ECO:0000313" key="11">
    <source>
        <dbReference type="Proteomes" id="UP000215902"/>
    </source>
</evidence>
<dbReference type="CDD" id="cd01850">
    <property type="entry name" value="CDC_Septin"/>
    <property type="match status" value="1"/>
</dbReference>
<evidence type="ECO:0000256" key="7">
    <source>
        <dbReference type="RuleBase" id="RU004560"/>
    </source>
</evidence>